<keyword evidence="7" id="KW-1185">Reference proteome</keyword>
<proteinExistence type="inferred from homology"/>
<evidence type="ECO:0000256" key="4">
    <source>
        <dbReference type="SAM" id="Coils"/>
    </source>
</evidence>
<dbReference type="InterPro" id="IPR051212">
    <property type="entry name" value="Type-I_RE_S_subunit"/>
</dbReference>
<keyword evidence="4" id="KW-0175">Coiled coil</keyword>
<evidence type="ECO:0000313" key="6">
    <source>
        <dbReference type="EMBL" id="GAA4954737.1"/>
    </source>
</evidence>
<accession>A0ABP9H3T4</accession>
<dbReference type="SUPFAM" id="SSF116734">
    <property type="entry name" value="DNA methylase specificity domain"/>
    <property type="match status" value="2"/>
</dbReference>
<dbReference type="EMBL" id="BAABJJ010000044">
    <property type="protein sequence ID" value="GAA4954737.1"/>
    <property type="molecule type" value="Genomic_DNA"/>
</dbReference>
<feature type="coiled-coil region" evidence="4">
    <location>
        <begin position="256"/>
        <end position="283"/>
    </location>
</feature>
<dbReference type="Pfam" id="PF01420">
    <property type="entry name" value="Methylase_S"/>
    <property type="match status" value="2"/>
</dbReference>
<dbReference type="InterPro" id="IPR000055">
    <property type="entry name" value="Restrct_endonuc_typeI_TRD"/>
</dbReference>
<dbReference type="CDD" id="cd17278">
    <property type="entry name" value="RMtype1_S_LdeBORF1052P-TRD2-CR2"/>
    <property type="match status" value="1"/>
</dbReference>
<reference evidence="7" key="1">
    <citation type="journal article" date="2019" name="Int. J. Syst. Evol. Microbiol.">
        <title>The Global Catalogue of Microorganisms (GCM) 10K type strain sequencing project: providing services to taxonomists for standard genome sequencing and annotation.</title>
        <authorList>
            <consortium name="The Broad Institute Genomics Platform"/>
            <consortium name="The Broad Institute Genome Sequencing Center for Infectious Disease"/>
            <person name="Wu L."/>
            <person name="Ma J."/>
        </authorList>
    </citation>
    <scope>NUCLEOTIDE SEQUENCE [LARGE SCALE GENOMIC DNA]</scope>
    <source>
        <strain evidence="7">JCM 18285</strain>
    </source>
</reference>
<gene>
    <name evidence="6" type="ORF">GCM10023314_30520</name>
</gene>
<feature type="domain" description="Type I restriction modification DNA specificity" evidence="5">
    <location>
        <begin position="321"/>
        <end position="461"/>
    </location>
</feature>
<comment type="caution">
    <text evidence="6">The sequence shown here is derived from an EMBL/GenBank/DDBJ whole genome shotgun (WGS) entry which is preliminary data.</text>
</comment>
<organism evidence="6 7">
    <name type="scientific">Algibacter agarivorans</name>
    <dbReference type="NCBI Taxonomy" id="1109741"/>
    <lineage>
        <taxon>Bacteria</taxon>
        <taxon>Pseudomonadati</taxon>
        <taxon>Bacteroidota</taxon>
        <taxon>Flavobacteriia</taxon>
        <taxon>Flavobacteriales</taxon>
        <taxon>Flavobacteriaceae</taxon>
        <taxon>Algibacter</taxon>
    </lineage>
</organism>
<comment type="similarity">
    <text evidence="1">Belongs to the type-I restriction system S methylase family.</text>
</comment>
<evidence type="ECO:0000259" key="5">
    <source>
        <dbReference type="Pfam" id="PF01420"/>
    </source>
</evidence>
<dbReference type="Proteomes" id="UP001501302">
    <property type="component" value="Unassembled WGS sequence"/>
</dbReference>
<evidence type="ECO:0000256" key="1">
    <source>
        <dbReference type="ARBA" id="ARBA00010923"/>
    </source>
</evidence>
<dbReference type="CDD" id="cd17262">
    <property type="entry name" value="RMtype1_S_Aco12261I-TRD2-CR2"/>
    <property type="match status" value="1"/>
</dbReference>
<dbReference type="PANTHER" id="PTHR43140:SF1">
    <property type="entry name" value="TYPE I RESTRICTION ENZYME ECOKI SPECIFICITY SUBUNIT"/>
    <property type="match status" value="1"/>
</dbReference>
<evidence type="ECO:0000256" key="3">
    <source>
        <dbReference type="ARBA" id="ARBA00023125"/>
    </source>
</evidence>
<dbReference type="PANTHER" id="PTHR43140">
    <property type="entry name" value="TYPE-1 RESTRICTION ENZYME ECOKI SPECIFICITY PROTEIN"/>
    <property type="match status" value="1"/>
</dbReference>
<sequence length="691" mass="79289">MNNIYLNVFYDNLDKYIKIMNDELSKSLDLQPLGEHIKMVGGFAFKSRDYIQSGVPIIRISDFNNEKIDLSSVKYYKEGKSLERYELNQGDIIIAMTGGTIGKLAIVQEGLGKLYLNQRVGKFEVLNPDEFESEYVYWLARGIQSIVQNLGYGGAQPNVSNKQIEALKFPFPDKRFQRSIVSFFNDLKDECVSGIYFNQEIENKILELQEIGVKIQTININAIDQFDQISKLRQSILQEAVQGKLTADWRKKNPNLESASELLKRIKNEKEQLIAKKKIKKEKQFLPVTKDEIPYELPDYWEWCRFLESCINRDGERIPLSKAQRALRQGAYDYYGAQGVIDHIDDFLFNERLLLIAEDGGNLLRRTKPVAYFAEGKYWVNNHAHVVDSFDKVTIAYLAIYINSIDLSPYLNGQPPMQIKLNQGRLNQIPLPLPPLNEQKAIVSKVNELMTHCDQLEKQVEESKLQAEQLIQAVLQEVFNPKQKENSDDVIEALFPNLETIAEVANLQQAMIIQKTELGLGSGRGKVYAQKTSANLKNIFGVDIPYTFEKSHYGEFSYQLSDDLDKNPYLRKVKTDVGEILEVKSSKQQEVLKALNAPENALFIQSIDELIKVYQSSLISGSTDRVELLNTVWRAIKDTKSLLGNTIYRYLENWEIKQGDYKTKADKFTKSETFAMITLIKDLGWDKKLIK</sequence>
<evidence type="ECO:0000256" key="2">
    <source>
        <dbReference type="ARBA" id="ARBA00022747"/>
    </source>
</evidence>
<feature type="domain" description="Type I restriction modification DNA specificity" evidence="5">
    <location>
        <begin position="37"/>
        <end position="189"/>
    </location>
</feature>
<dbReference type="Gene3D" id="3.90.220.20">
    <property type="entry name" value="DNA methylase specificity domains"/>
    <property type="match status" value="2"/>
</dbReference>
<keyword evidence="2" id="KW-0680">Restriction system</keyword>
<dbReference type="RefSeq" id="WP_345193583.1">
    <property type="nucleotide sequence ID" value="NZ_BAABJJ010000044.1"/>
</dbReference>
<evidence type="ECO:0000313" key="7">
    <source>
        <dbReference type="Proteomes" id="UP001501302"/>
    </source>
</evidence>
<protein>
    <recommendedName>
        <fullName evidence="5">Type I restriction modification DNA specificity domain-containing protein</fullName>
    </recommendedName>
</protein>
<dbReference type="InterPro" id="IPR044946">
    <property type="entry name" value="Restrct_endonuc_typeI_TRD_sf"/>
</dbReference>
<feature type="coiled-coil region" evidence="4">
    <location>
        <begin position="446"/>
        <end position="473"/>
    </location>
</feature>
<keyword evidence="3" id="KW-0238">DNA-binding</keyword>
<name>A0ABP9H3T4_9FLAO</name>